<feature type="domain" description="Peptidase S8/S53" evidence="7">
    <location>
        <begin position="141"/>
        <end position="377"/>
    </location>
</feature>
<keyword evidence="4 5" id="KW-0720">Serine protease</keyword>
<evidence type="ECO:0000256" key="3">
    <source>
        <dbReference type="ARBA" id="ARBA00022801"/>
    </source>
</evidence>
<sequence>MVRGPSVRVLSFSLTAVLLAVIGAPPAARAGDAAVRLDVGLATGADAAAVVGRLTGPSLDWDTVAGLDAITIDVAASDRDTVLAQLAADAGVRYAEAGSTVHADSPHVDIPQYAYDPTGSNYRWLEMSQIPQASTWTLGSSSVTVAVVDTGVTGNADLGPDRLAAGWDFVDGDGDASDDDDHGTQVANLIAGELKSGPGDAGICSKCRVLPVRVLGHRDGRAAEGTSADVAAGIVWAADHGADVINLSLSTPTRSRLLAEAVEHADRRGALIVGSAGQTATTARQFPAGFDQVLAVGSINEYGAPSIGSNHNSATDQWIDVLAPDRTWVLGRDGTVQIAQGTSAATAIVSGTAALALAVRPAATPEQVRTAIVSSAESGIGLIRVEPYDARILNAARLVHDFGGLPDAEAPQVTGVGLVDGQVLGGGNADTVRAVSVTDDHGIARLELVVGGQVVDSTHAAGWARDLILNPPDGFDGDLPVTVRAVDYAGRQGEKTVTVRVDSTGPAGTITSPREGEHVGGNTKVIFTAAAADDVAGGLVNGFPLTRIAGTNQWTASSPPQQLGANTWGFVLDVSDHLDNHTTLRRLVVNDGEGPTATSISPTENTRVRGTFTSTINGVQDAAGVARADLWAGGTYIGRDTTAPYSLKVPTRTANGNLVLWWNLTDKLGNLSTFRRTVIADNKAPTVSITKAPKNGARVSGTVKVSVNATDTSGIARVELLINGKVVATDTRAAYVLTFKAKTQKKTMKIQVRAYDKLGNVKYTTTRTWKRA</sequence>
<comment type="similarity">
    <text evidence="1 5">Belongs to the peptidase S8 family.</text>
</comment>
<dbReference type="GO" id="GO:0004252">
    <property type="term" value="F:serine-type endopeptidase activity"/>
    <property type="evidence" value="ECO:0007669"/>
    <property type="project" value="UniProtKB-UniRule"/>
</dbReference>
<dbReference type="Gene3D" id="2.60.40.10">
    <property type="entry name" value="Immunoglobulins"/>
    <property type="match status" value="3"/>
</dbReference>
<feature type="signal peptide" evidence="6">
    <location>
        <begin position="1"/>
        <end position="30"/>
    </location>
</feature>
<evidence type="ECO:0000313" key="9">
    <source>
        <dbReference type="Proteomes" id="UP000623608"/>
    </source>
</evidence>
<dbReference type="PANTHER" id="PTHR43806:SF11">
    <property type="entry name" value="CEREVISIN-RELATED"/>
    <property type="match status" value="1"/>
</dbReference>
<evidence type="ECO:0000256" key="5">
    <source>
        <dbReference type="PROSITE-ProRule" id="PRU01240"/>
    </source>
</evidence>
<name>A0A919NWA2_9ACTN</name>
<evidence type="ECO:0000256" key="4">
    <source>
        <dbReference type="ARBA" id="ARBA00022825"/>
    </source>
</evidence>
<gene>
    <name evidence="8" type="ORF">Ate02nite_78240</name>
</gene>
<evidence type="ECO:0000256" key="6">
    <source>
        <dbReference type="SAM" id="SignalP"/>
    </source>
</evidence>
<keyword evidence="9" id="KW-1185">Reference proteome</keyword>
<dbReference type="InterPro" id="IPR050131">
    <property type="entry name" value="Peptidase_S8_subtilisin-like"/>
</dbReference>
<dbReference type="EMBL" id="BOMY01000050">
    <property type="protein sequence ID" value="GIF25094.1"/>
    <property type="molecule type" value="Genomic_DNA"/>
</dbReference>
<dbReference type="InterPro" id="IPR023827">
    <property type="entry name" value="Peptidase_S8_Asp-AS"/>
</dbReference>
<dbReference type="InterPro" id="IPR015500">
    <property type="entry name" value="Peptidase_S8_subtilisin-rel"/>
</dbReference>
<proteinExistence type="inferred from homology"/>
<dbReference type="PROSITE" id="PS51892">
    <property type="entry name" value="SUBTILASE"/>
    <property type="match status" value="1"/>
</dbReference>
<protein>
    <recommendedName>
        <fullName evidence="7">Peptidase S8/S53 domain-containing protein</fullName>
    </recommendedName>
</protein>
<dbReference type="InterPro" id="IPR036852">
    <property type="entry name" value="Peptidase_S8/S53_dom_sf"/>
</dbReference>
<dbReference type="Pfam" id="PF00082">
    <property type="entry name" value="Peptidase_S8"/>
    <property type="match status" value="1"/>
</dbReference>
<feature type="active site" description="Charge relay system" evidence="5">
    <location>
        <position position="149"/>
    </location>
</feature>
<keyword evidence="3 5" id="KW-0378">Hydrolase</keyword>
<dbReference type="PROSITE" id="PS00136">
    <property type="entry name" value="SUBTILASE_ASP"/>
    <property type="match status" value="1"/>
</dbReference>
<dbReference type="Pfam" id="PF17957">
    <property type="entry name" value="Big_7"/>
    <property type="match status" value="2"/>
</dbReference>
<dbReference type="PANTHER" id="PTHR43806">
    <property type="entry name" value="PEPTIDASE S8"/>
    <property type="match status" value="1"/>
</dbReference>
<comment type="caution">
    <text evidence="8">The sequence shown here is derived from an EMBL/GenBank/DDBJ whole genome shotgun (WGS) entry which is preliminary data.</text>
</comment>
<dbReference type="Gene3D" id="3.40.50.200">
    <property type="entry name" value="Peptidase S8/S53 domain"/>
    <property type="match status" value="1"/>
</dbReference>
<organism evidence="8 9">
    <name type="scientific">Paractinoplanes tereljensis</name>
    <dbReference type="NCBI Taxonomy" id="571912"/>
    <lineage>
        <taxon>Bacteria</taxon>
        <taxon>Bacillati</taxon>
        <taxon>Actinomycetota</taxon>
        <taxon>Actinomycetes</taxon>
        <taxon>Micromonosporales</taxon>
        <taxon>Micromonosporaceae</taxon>
        <taxon>Paractinoplanes</taxon>
    </lineage>
</organism>
<accession>A0A919NWA2</accession>
<dbReference type="AlphaFoldDB" id="A0A919NWA2"/>
<evidence type="ECO:0000313" key="8">
    <source>
        <dbReference type="EMBL" id="GIF25094.1"/>
    </source>
</evidence>
<feature type="active site" description="Charge relay system" evidence="5">
    <location>
        <position position="182"/>
    </location>
</feature>
<feature type="active site" description="Charge relay system" evidence="5">
    <location>
        <position position="343"/>
    </location>
</feature>
<evidence type="ECO:0000256" key="2">
    <source>
        <dbReference type="ARBA" id="ARBA00022670"/>
    </source>
</evidence>
<reference evidence="8" key="1">
    <citation type="submission" date="2021-01" db="EMBL/GenBank/DDBJ databases">
        <title>Whole genome shotgun sequence of Actinoplanes tereljensis NBRC 105297.</title>
        <authorList>
            <person name="Komaki H."/>
            <person name="Tamura T."/>
        </authorList>
    </citation>
    <scope>NUCLEOTIDE SEQUENCE</scope>
    <source>
        <strain evidence="8">NBRC 105297</strain>
    </source>
</reference>
<dbReference type="Proteomes" id="UP000623608">
    <property type="component" value="Unassembled WGS sequence"/>
</dbReference>
<evidence type="ECO:0000259" key="7">
    <source>
        <dbReference type="Pfam" id="PF00082"/>
    </source>
</evidence>
<dbReference type="SUPFAM" id="SSF52743">
    <property type="entry name" value="Subtilisin-like"/>
    <property type="match status" value="1"/>
</dbReference>
<dbReference type="InterPro" id="IPR013783">
    <property type="entry name" value="Ig-like_fold"/>
</dbReference>
<evidence type="ECO:0000256" key="1">
    <source>
        <dbReference type="ARBA" id="ARBA00011073"/>
    </source>
</evidence>
<feature type="chain" id="PRO_5039666336" description="Peptidase S8/S53 domain-containing protein" evidence="6">
    <location>
        <begin position="31"/>
        <end position="772"/>
    </location>
</feature>
<dbReference type="PRINTS" id="PR00723">
    <property type="entry name" value="SUBTILISIN"/>
</dbReference>
<dbReference type="GO" id="GO:0005975">
    <property type="term" value="P:carbohydrate metabolic process"/>
    <property type="evidence" value="ECO:0007669"/>
    <property type="project" value="UniProtKB-ARBA"/>
</dbReference>
<keyword evidence="2 5" id="KW-0645">Protease</keyword>
<keyword evidence="6" id="KW-0732">Signal</keyword>
<dbReference type="GO" id="GO:0006508">
    <property type="term" value="P:proteolysis"/>
    <property type="evidence" value="ECO:0007669"/>
    <property type="project" value="UniProtKB-KW"/>
</dbReference>
<dbReference type="InterPro" id="IPR000209">
    <property type="entry name" value="Peptidase_S8/S53_dom"/>
</dbReference>